<dbReference type="Gene3D" id="3.40.50.300">
    <property type="entry name" value="P-loop containing nucleotide triphosphate hydrolases"/>
    <property type="match status" value="1"/>
</dbReference>
<dbReference type="eggNOG" id="ENOG502Z8PB">
    <property type="taxonomic scope" value="Bacteria"/>
</dbReference>
<protein>
    <recommendedName>
        <fullName evidence="3">ATP-binding protein</fullName>
    </recommendedName>
</protein>
<evidence type="ECO:0008006" key="3">
    <source>
        <dbReference type="Google" id="ProtNLM"/>
    </source>
</evidence>
<gene>
    <name evidence="1" type="ordered locus">Anamo_1580</name>
</gene>
<evidence type="ECO:0000313" key="2">
    <source>
        <dbReference type="Proteomes" id="UP000006061"/>
    </source>
</evidence>
<evidence type="ECO:0000313" key="1">
    <source>
        <dbReference type="EMBL" id="AFM22178.1"/>
    </source>
</evidence>
<dbReference type="HOGENOM" id="CLU_005157_0_0_0"/>
<organism evidence="1 2">
    <name type="scientific">Acetomicrobium mobile (strain ATCC BAA-54 / DSM 13181 / JCM 12221 / NGA)</name>
    <name type="common">Anaerobaculum mobile</name>
    <dbReference type="NCBI Taxonomy" id="891968"/>
    <lineage>
        <taxon>Bacteria</taxon>
        <taxon>Thermotogati</taxon>
        <taxon>Synergistota</taxon>
        <taxon>Synergistia</taxon>
        <taxon>Synergistales</taxon>
        <taxon>Acetomicrobiaceae</taxon>
        <taxon>Acetomicrobium</taxon>
    </lineage>
</organism>
<dbReference type="STRING" id="891968.Anamo_1580"/>
<dbReference type="SUPFAM" id="SSF52540">
    <property type="entry name" value="P-loop containing nucleoside triphosphate hydrolases"/>
    <property type="match status" value="1"/>
</dbReference>
<dbReference type="InterPro" id="IPR027417">
    <property type="entry name" value="P-loop_NTPase"/>
</dbReference>
<dbReference type="KEGG" id="amo:Anamo_1580"/>
<keyword evidence="2" id="KW-1185">Reference proteome</keyword>
<reference evidence="2" key="1">
    <citation type="journal article" date="2013" name="Stand. Genomic Sci.">
        <title>Complete genome sequence of the moderate thermophile Anaerobaculum mobile type strain (NGA(T)).</title>
        <authorList>
            <person name="Mavromatis K."/>
            <person name="Stackebrandt E."/>
            <person name="Held B."/>
            <person name="Lapidus A."/>
            <person name="Nolan M."/>
            <person name="Lucas S."/>
            <person name="Hammon N."/>
            <person name="Deshpande S."/>
            <person name="Cheng J.F."/>
            <person name="Tapia R."/>
            <person name="Goodwin L.A."/>
            <person name="Pitluck S."/>
            <person name="Liolios K."/>
            <person name="Pagani I."/>
            <person name="Ivanova N."/>
            <person name="Mikhailova N."/>
            <person name="Huntemann M."/>
            <person name="Pati A."/>
            <person name="Chen A."/>
            <person name="Palaniappan K."/>
            <person name="Land M."/>
            <person name="Rohde M."/>
            <person name="Spring S."/>
            <person name="Goker M."/>
            <person name="Woyke T."/>
            <person name="Detter J.C."/>
            <person name="Bristow J."/>
            <person name="Eisen J.A."/>
            <person name="Markowitz V."/>
            <person name="Hugenholtz P."/>
            <person name="Klenk H.P."/>
            <person name="Kyrpides N.C."/>
        </authorList>
    </citation>
    <scope>NUCLEOTIDE SEQUENCE</scope>
    <source>
        <strain evidence="2">ATCC BAA-54 / DSM 13181 / NGA</strain>
    </source>
</reference>
<name>I4BY21_ACEMN</name>
<dbReference type="PATRIC" id="fig|891968.3.peg.1567"/>
<accession>I4BY21</accession>
<sequence>MWRYSDFLAVREDFIPVFSEEVDKNHREDWKFFIPHDQMKTLLDKLMIALERAHGGDKRSIWLTGAYGTGKTYASFVIKHLLEDDLEVIEEYFKKHQILTPLWQRFKALRQKKPYLVIYRSASGHITSSRGLMIEIQQAIKEQLRAHGYSNAFSESLMDQLVSKLSDPSGIFNWEAAFVKYRGRFRTVATAAGVIERLRAGDVKLGEQVAAVLEEEGLTLADSPAAVKAWIKEVIEANELQGIIFIWDEFTEFFTNNVPVTPLQELAQATADMPFYLILITHRSLNQFTRVDEETRKKLLDRFHNCQLEMVPITAYKLISNVIEIKPDYKREWEDKLDSLWDQVEKAVLQIHVLGEQINKEEIKRMIPIHPYTAYLLATISSLYSSSQRTLFQFLKTDPPGSFQWFIANYPQNSWYWLTPDYLWQYFFEDVRDVNIGNVEAIGNLLGYYNSKKSDMNEEELRVFRLMLLLLALWNQTQGVHSLLKPKLSNIKNMFLGTELYQKVKEIADELCSRNIMYAVSIGNDLEYIIPTSTIDQNKLNECFRWVENAFNFEKVAKEKDSDVGFASKIVGLLSLSGATKLRHPIQIFSAKEFKSRRERLLQGVDKPYEIGVIFLVAQEEGDLAGSEVVAAEVSKACPHYCILISQVAFGARDWKDWLDSRSHCRYYQEAKEDKMQRYYDIKSKDIVDKWLNMVRIGRIRAFFKGQQEELDGCQAVTGYLEDIVNSVFPYGPEKLSKVATLYAQSWGKAGAEIGLGIAHNIQQPYKNVVNELQLLGFWEGKVSVHSDHPLSKMQRVVDEFFNTNDHVNLKQLWEALQQPPYGLMPSPIGILIFAFLLRKYANGYYYSDGNNSFPLNPNKLAELIEQVMKGFKFSENYTIRKMSIDGERFCHIARNVFYLTQEQASYPEEARKNIRKIVSELGFPLWTLIYYIKRASSIGSANHIIEAVKKLNEILTFTKDELEDRDIKGLVDVVNPVCHDLSKMINRERMQEGMRSFWEIYNPQLISLMEKLRLEVSHVMNKLRILLNEDAFLWTEESVKEKLPEVVTELDLVDALNCLLGVKRQDLNELRNYFRNNWFKGKLPLIWYKEGQPDEIGTLIEYLYELIYRPSQGIKVNRSEDIRRYSSQLASVLNKGPFVVGVLVQKYTGHTLSDAESEALYNELSDLSQASEDEARSAIVRTLNNQVRQKKIAQLRQRWQELTGSESPERWSEERGVPIQWMLEGKDHHVFFECYDNIHKLAETDIDKLIEHLSHHAAEFVNLQDQQYVSDRFIRVIAGDYAELVLEANMADQLQAYIRKTLDGNIYRWPMLLSEIHQLVRKWVTENYRSTAYPKILKVIETIPPEEIKQLIIQLAADDALVGTKVLASISKVETKPRKMKWGFLR</sequence>
<proteinExistence type="predicted"/>
<dbReference type="EMBL" id="CP003198">
    <property type="protein sequence ID" value="AFM22178.1"/>
    <property type="molecule type" value="Genomic_DNA"/>
</dbReference>
<dbReference type="Proteomes" id="UP000006061">
    <property type="component" value="Chromosome"/>
</dbReference>